<gene>
    <name evidence="2" type="ORF">BST97_11610</name>
</gene>
<dbReference type="Proteomes" id="UP000193431">
    <property type="component" value="Chromosome"/>
</dbReference>
<name>A0A1W6MLV8_9FLAO</name>
<dbReference type="AlphaFoldDB" id="A0A1W6MLV8"/>
<evidence type="ECO:0000313" key="2">
    <source>
        <dbReference type="EMBL" id="ARN78580.1"/>
    </source>
</evidence>
<keyword evidence="3" id="KW-1185">Reference proteome</keyword>
<keyword evidence="1" id="KW-0472">Membrane</keyword>
<evidence type="ECO:0000313" key="3">
    <source>
        <dbReference type="Proteomes" id="UP000193431"/>
    </source>
</evidence>
<accession>A0A1W6MLV8</accession>
<dbReference type="OrthoDB" id="1454326at2"/>
<dbReference type="EMBL" id="CP019344">
    <property type="protein sequence ID" value="ARN78580.1"/>
    <property type="molecule type" value="Genomic_DNA"/>
</dbReference>
<feature type="transmembrane region" description="Helical" evidence="1">
    <location>
        <begin position="116"/>
        <end position="137"/>
    </location>
</feature>
<proteinExistence type="predicted"/>
<keyword evidence="1" id="KW-0812">Transmembrane</keyword>
<reference evidence="2 3" key="1">
    <citation type="submission" date="2016-11" db="EMBL/GenBank/DDBJ databases">
        <title>Trade-off between light-utilization and light-protection in marine flavobacteria.</title>
        <authorList>
            <person name="Kumagai Y."/>
        </authorList>
    </citation>
    <scope>NUCLEOTIDE SEQUENCE [LARGE SCALE GENOMIC DNA]</scope>
    <source>
        <strain evidence="2 3">JCM 13191</strain>
    </source>
</reference>
<keyword evidence="1" id="KW-1133">Transmembrane helix</keyword>
<dbReference type="RefSeq" id="WP_085767386.1">
    <property type="nucleotide sequence ID" value="NZ_CP019344.1"/>
</dbReference>
<organism evidence="2 3">
    <name type="scientific">Nonlabens spongiae</name>
    <dbReference type="NCBI Taxonomy" id="331648"/>
    <lineage>
        <taxon>Bacteria</taxon>
        <taxon>Pseudomonadati</taxon>
        <taxon>Bacteroidota</taxon>
        <taxon>Flavobacteriia</taxon>
        <taxon>Flavobacteriales</taxon>
        <taxon>Flavobacteriaceae</taxon>
        <taxon>Nonlabens</taxon>
    </lineage>
</organism>
<protein>
    <submittedName>
        <fullName evidence="2">Uncharacterized protein</fullName>
    </submittedName>
</protein>
<dbReference type="STRING" id="331648.BST97_11610"/>
<evidence type="ECO:0000256" key="1">
    <source>
        <dbReference type="SAM" id="Phobius"/>
    </source>
</evidence>
<sequence>MSVNLDLEEKDLTQVTRILRKNTEDKEAFFAFHQYGGDPSESDIHANKEGLIRYAADLLEASISVTPDNRMLELSQEWLYDNGHFYFNNIRLIDKSQYESEQVEYKITWKDKASEYGCFAMILFLILCTIIGLYIIVDYAINLAF</sequence>